<dbReference type="EMBL" id="CAADFL010000063">
    <property type="protein sequence ID" value="VFK08235.1"/>
    <property type="molecule type" value="Genomic_DNA"/>
</dbReference>
<dbReference type="EMBL" id="CAADFA010000041">
    <property type="protein sequence ID" value="VFJ47084.1"/>
    <property type="molecule type" value="Genomic_DNA"/>
</dbReference>
<keyword evidence="4 8" id="KW-0479">Metal-binding</keyword>
<evidence type="ECO:0000256" key="1">
    <source>
        <dbReference type="ARBA" id="ARBA00001946"/>
    </source>
</evidence>
<dbReference type="HAMAP" id="MF_00265">
    <property type="entry name" value="VapC_Nob1"/>
    <property type="match status" value="1"/>
</dbReference>
<dbReference type="GO" id="GO:0016787">
    <property type="term" value="F:hydrolase activity"/>
    <property type="evidence" value="ECO:0007669"/>
    <property type="project" value="UniProtKB-KW"/>
</dbReference>
<feature type="binding site" evidence="8">
    <location>
        <position position="4"/>
    </location>
    <ligand>
        <name>Mg(2+)</name>
        <dbReference type="ChEBI" id="CHEBI:18420"/>
    </ligand>
</feature>
<comment type="cofactor">
    <cofactor evidence="1 8">
        <name>Mg(2+)</name>
        <dbReference type="ChEBI" id="CHEBI:18420"/>
    </cofactor>
</comment>
<evidence type="ECO:0000256" key="7">
    <source>
        <dbReference type="ARBA" id="ARBA00038093"/>
    </source>
</evidence>
<evidence type="ECO:0000256" key="8">
    <source>
        <dbReference type="HAMAP-Rule" id="MF_00265"/>
    </source>
</evidence>
<reference evidence="12" key="1">
    <citation type="submission" date="2019-02" db="EMBL/GenBank/DDBJ databases">
        <authorList>
            <person name="Gruber-Vodicka R. H."/>
            <person name="Seah K. B. B."/>
        </authorList>
    </citation>
    <scope>NUCLEOTIDE SEQUENCE</scope>
    <source>
        <strain evidence="11">BECK_BZ163</strain>
        <strain evidence="12">BECK_BZ164</strain>
        <strain evidence="10">BECK_BZ165</strain>
    </source>
</reference>
<dbReference type="GO" id="GO:0000287">
    <property type="term" value="F:magnesium ion binding"/>
    <property type="evidence" value="ECO:0007669"/>
    <property type="project" value="UniProtKB-UniRule"/>
</dbReference>
<evidence type="ECO:0000256" key="2">
    <source>
        <dbReference type="ARBA" id="ARBA00022649"/>
    </source>
</evidence>
<dbReference type="GO" id="GO:0090729">
    <property type="term" value="F:toxin activity"/>
    <property type="evidence" value="ECO:0007669"/>
    <property type="project" value="UniProtKB-KW"/>
</dbReference>
<keyword evidence="5 8" id="KW-0378">Hydrolase</keyword>
<evidence type="ECO:0000313" key="11">
    <source>
        <dbReference type="EMBL" id="VFJ48937.1"/>
    </source>
</evidence>
<sequence length="126" mass="14250">MLFDTDVLIWVQRGNPRAAEIIRDDGEPAISIYTYMELQQSAKNNGQLRIIRSFIKDMRFRVLPLTPEIGHRASAYVEEYTLAHAVRAGDALIAATAMENAMTLCTGNVKHFSPIRELAIEPFRTE</sequence>
<organism evidence="12">
    <name type="scientific">Candidatus Kentrum sp. FM</name>
    <dbReference type="NCBI Taxonomy" id="2126340"/>
    <lineage>
        <taxon>Bacteria</taxon>
        <taxon>Pseudomonadati</taxon>
        <taxon>Pseudomonadota</taxon>
        <taxon>Gammaproteobacteria</taxon>
        <taxon>Candidatus Kentrum</taxon>
    </lineage>
</organism>
<dbReference type="Gene3D" id="3.40.50.1010">
    <property type="entry name" value="5'-nuclease"/>
    <property type="match status" value="1"/>
</dbReference>
<gene>
    <name evidence="8" type="primary">vapC</name>
    <name evidence="11" type="ORF">BECKFM1743A_GA0114220_1006414</name>
    <name evidence="12" type="ORF">BECKFM1743B_GA0114221_1006313</name>
    <name evidence="10" type="ORF">BECKFM1743C_GA0114222_100414</name>
</gene>
<evidence type="ECO:0000256" key="4">
    <source>
        <dbReference type="ARBA" id="ARBA00022723"/>
    </source>
</evidence>
<dbReference type="EC" id="3.1.-.-" evidence="8"/>
<dbReference type="AlphaFoldDB" id="A0A450VTX8"/>
<name>A0A450VTX8_9GAMM</name>
<evidence type="ECO:0000313" key="12">
    <source>
        <dbReference type="EMBL" id="VFK08235.1"/>
    </source>
</evidence>
<evidence type="ECO:0000256" key="6">
    <source>
        <dbReference type="ARBA" id="ARBA00022842"/>
    </source>
</evidence>
<keyword evidence="3 8" id="KW-0540">Nuclease</keyword>
<dbReference type="Pfam" id="PF01850">
    <property type="entry name" value="PIN"/>
    <property type="match status" value="1"/>
</dbReference>
<dbReference type="InterPro" id="IPR029060">
    <property type="entry name" value="PIN-like_dom_sf"/>
</dbReference>
<evidence type="ECO:0000256" key="5">
    <source>
        <dbReference type="ARBA" id="ARBA00022801"/>
    </source>
</evidence>
<keyword evidence="8" id="KW-0800">Toxin</keyword>
<dbReference type="SUPFAM" id="SSF88723">
    <property type="entry name" value="PIN domain-like"/>
    <property type="match status" value="1"/>
</dbReference>
<proteinExistence type="inferred from homology"/>
<feature type="domain" description="PIN" evidence="9">
    <location>
        <begin position="1"/>
        <end position="107"/>
    </location>
</feature>
<feature type="binding site" evidence="8">
    <location>
        <position position="90"/>
    </location>
    <ligand>
        <name>Mg(2+)</name>
        <dbReference type="ChEBI" id="CHEBI:18420"/>
    </ligand>
</feature>
<dbReference type="InterPro" id="IPR050556">
    <property type="entry name" value="Type_II_TA_system_RNase"/>
</dbReference>
<keyword evidence="2 8" id="KW-1277">Toxin-antitoxin system</keyword>
<comment type="similarity">
    <text evidence="7 8">Belongs to the PINc/VapC protein family.</text>
</comment>
<evidence type="ECO:0000256" key="3">
    <source>
        <dbReference type="ARBA" id="ARBA00022722"/>
    </source>
</evidence>
<dbReference type="EMBL" id="CAADEZ010000064">
    <property type="protein sequence ID" value="VFJ48937.1"/>
    <property type="molecule type" value="Genomic_DNA"/>
</dbReference>
<dbReference type="CDD" id="cd18741">
    <property type="entry name" value="PIN_VapC4-5_FitB-like"/>
    <property type="match status" value="1"/>
</dbReference>
<dbReference type="GO" id="GO:0004540">
    <property type="term" value="F:RNA nuclease activity"/>
    <property type="evidence" value="ECO:0007669"/>
    <property type="project" value="InterPro"/>
</dbReference>
<dbReference type="PANTHER" id="PTHR33653">
    <property type="entry name" value="RIBONUCLEASE VAPC2"/>
    <property type="match status" value="1"/>
</dbReference>
<comment type="function">
    <text evidence="8">Toxic component of a toxin-antitoxin (TA) system. An RNase.</text>
</comment>
<keyword evidence="6 8" id="KW-0460">Magnesium</keyword>
<dbReference type="PANTHER" id="PTHR33653:SF1">
    <property type="entry name" value="RIBONUCLEASE VAPC2"/>
    <property type="match status" value="1"/>
</dbReference>
<protein>
    <recommendedName>
        <fullName evidence="8">Ribonuclease VapC</fullName>
        <shortName evidence="8">RNase VapC</shortName>
        <ecNumber evidence="8">3.1.-.-</ecNumber>
    </recommendedName>
    <alternativeName>
        <fullName evidence="8">Toxin VapC</fullName>
    </alternativeName>
</protein>
<evidence type="ECO:0000313" key="10">
    <source>
        <dbReference type="EMBL" id="VFJ47084.1"/>
    </source>
</evidence>
<evidence type="ECO:0000259" key="9">
    <source>
        <dbReference type="Pfam" id="PF01850"/>
    </source>
</evidence>
<accession>A0A450VTX8</accession>
<dbReference type="InterPro" id="IPR022907">
    <property type="entry name" value="VapC_family"/>
</dbReference>
<dbReference type="InterPro" id="IPR002716">
    <property type="entry name" value="PIN_dom"/>
</dbReference>